<dbReference type="CDD" id="cd06261">
    <property type="entry name" value="TM_PBP2"/>
    <property type="match status" value="1"/>
</dbReference>
<evidence type="ECO:0000256" key="3">
    <source>
        <dbReference type="ARBA" id="ARBA00022475"/>
    </source>
</evidence>
<comment type="subcellular location">
    <subcellularLocation>
        <location evidence="1 7">Cell membrane</location>
        <topology evidence="1 7">Multi-pass membrane protein</topology>
    </subcellularLocation>
</comment>
<dbReference type="GO" id="GO:0005886">
    <property type="term" value="C:plasma membrane"/>
    <property type="evidence" value="ECO:0007669"/>
    <property type="project" value="UniProtKB-SubCell"/>
</dbReference>
<feature type="transmembrane region" description="Helical" evidence="7">
    <location>
        <begin position="110"/>
        <end position="130"/>
    </location>
</feature>
<comment type="similarity">
    <text evidence="7">Belongs to the binding-protein-dependent transport system permease family.</text>
</comment>
<organism evidence="9 10">
    <name type="scientific">Devosia nanyangense</name>
    <dbReference type="NCBI Taxonomy" id="1228055"/>
    <lineage>
        <taxon>Bacteria</taxon>
        <taxon>Pseudomonadati</taxon>
        <taxon>Pseudomonadota</taxon>
        <taxon>Alphaproteobacteria</taxon>
        <taxon>Hyphomicrobiales</taxon>
        <taxon>Devosiaceae</taxon>
        <taxon>Devosia</taxon>
    </lineage>
</organism>
<feature type="transmembrane region" description="Helical" evidence="7">
    <location>
        <begin position="74"/>
        <end position="98"/>
    </location>
</feature>
<comment type="caution">
    <text evidence="9">The sequence shown here is derived from an EMBL/GenBank/DDBJ whole genome shotgun (WGS) entry which is preliminary data.</text>
</comment>
<gene>
    <name evidence="9" type="ORF">HY834_16475</name>
</gene>
<dbReference type="EMBL" id="JACRAF010000052">
    <property type="protein sequence ID" value="MBI4923338.1"/>
    <property type="molecule type" value="Genomic_DNA"/>
</dbReference>
<evidence type="ECO:0000256" key="5">
    <source>
        <dbReference type="ARBA" id="ARBA00022989"/>
    </source>
</evidence>
<dbReference type="InterPro" id="IPR035906">
    <property type="entry name" value="MetI-like_sf"/>
</dbReference>
<accession>A0A933L3M7</accession>
<feature type="transmembrane region" description="Helical" evidence="7">
    <location>
        <begin position="150"/>
        <end position="170"/>
    </location>
</feature>
<dbReference type="PANTHER" id="PTHR43005">
    <property type="entry name" value="BLR7065 PROTEIN"/>
    <property type="match status" value="1"/>
</dbReference>
<protein>
    <submittedName>
        <fullName evidence="9">Sugar ABC transporter permease</fullName>
    </submittedName>
</protein>
<evidence type="ECO:0000313" key="10">
    <source>
        <dbReference type="Proteomes" id="UP000782610"/>
    </source>
</evidence>
<keyword evidence="2 7" id="KW-0813">Transport</keyword>
<evidence type="ECO:0000256" key="2">
    <source>
        <dbReference type="ARBA" id="ARBA00022448"/>
    </source>
</evidence>
<keyword evidence="3" id="KW-1003">Cell membrane</keyword>
<feature type="transmembrane region" description="Helical" evidence="7">
    <location>
        <begin position="12"/>
        <end position="37"/>
    </location>
</feature>
<name>A0A933L3M7_9HYPH</name>
<evidence type="ECO:0000256" key="7">
    <source>
        <dbReference type="RuleBase" id="RU363032"/>
    </source>
</evidence>
<dbReference type="Proteomes" id="UP000782610">
    <property type="component" value="Unassembled WGS sequence"/>
</dbReference>
<evidence type="ECO:0000313" key="9">
    <source>
        <dbReference type="EMBL" id="MBI4923338.1"/>
    </source>
</evidence>
<keyword evidence="6 7" id="KW-0472">Membrane</keyword>
<sequence>MRQSPWLAAARGPMLIAMLPAAVCILATVALSAWAIFYSFTNVELTGARSINWSFIGFDNYVRLFTREGFLNSLWVTFVFTFFSAIVGQSVVGFTLAVTLRGTRSLLRNIVEVAVMLGWLLPDIVAAFMWNATTSKTGLINSFILNPLGVGPVDLISNYALTVVVVANIWKGTAWSYLLFSAALDSISREILEAARVDGATPFQRIRLVILPMLRSHIATNLLLITIWTFGYFALIFALTGGGPGRQTEVLSILMFHTSFNVGKLGFGSAIAIAMMLLVGVLAVFYLRQLKEPK</sequence>
<proteinExistence type="inferred from homology"/>
<evidence type="ECO:0000259" key="8">
    <source>
        <dbReference type="PROSITE" id="PS50928"/>
    </source>
</evidence>
<dbReference type="GO" id="GO:0055085">
    <property type="term" value="P:transmembrane transport"/>
    <property type="evidence" value="ECO:0007669"/>
    <property type="project" value="InterPro"/>
</dbReference>
<dbReference type="PANTHER" id="PTHR43005:SF1">
    <property type="entry name" value="SPERMIDINE_PUTRESCINE TRANSPORT SYSTEM PERMEASE PROTEIN"/>
    <property type="match status" value="1"/>
</dbReference>
<dbReference type="SUPFAM" id="SSF161098">
    <property type="entry name" value="MetI-like"/>
    <property type="match status" value="1"/>
</dbReference>
<feature type="domain" description="ABC transmembrane type-1" evidence="8">
    <location>
        <begin position="70"/>
        <end position="288"/>
    </location>
</feature>
<keyword evidence="5 7" id="KW-1133">Transmembrane helix</keyword>
<feature type="transmembrane region" description="Helical" evidence="7">
    <location>
        <begin position="222"/>
        <end position="245"/>
    </location>
</feature>
<dbReference type="AlphaFoldDB" id="A0A933L3M7"/>
<evidence type="ECO:0000256" key="1">
    <source>
        <dbReference type="ARBA" id="ARBA00004651"/>
    </source>
</evidence>
<evidence type="ECO:0000256" key="4">
    <source>
        <dbReference type="ARBA" id="ARBA00022692"/>
    </source>
</evidence>
<dbReference type="PROSITE" id="PS50928">
    <property type="entry name" value="ABC_TM1"/>
    <property type="match status" value="1"/>
</dbReference>
<evidence type="ECO:0000256" key="6">
    <source>
        <dbReference type="ARBA" id="ARBA00023136"/>
    </source>
</evidence>
<feature type="transmembrane region" description="Helical" evidence="7">
    <location>
        <begin position="265"/>
        <end position="287"/>
    </location>
</feature>
<reference evidence="9" key="1">
    <citation type="submission" date="2020-07" db="EMBL/GenBank/DDBJ databases">
        <title>Huge and variable diversity of episymbiotic CPR bacteria and DPANN archaea in groundwater ecosystems.</title>
        <authorList>
            <person name="He C.Y."/>
            <person name="Keren R."/>
            <person name="Whittaker M."/>
            <person name="Farag I.F."/>
            <person name="Doudna J."/>
            <person name="Cate J.H.D."/>
            <person name="Banfield J.F."/>
        </authorList>
    </citation>
    <scope>NUCLEOTIDE SEQUENCE</scope>
    <source>
        <strain evidence="9">NC_groundwater_1586_Pr3_B-0.1um_66_15</strain>
    </source>
</reference>
<keyword evidence="4 7" id="KW-0812">Transmembrane</keyword>
<dbReference type="Pfam" id="PF00528">
    <property type="entry name" value="BPD_transp_1"/>
    <property type="match status" value="1"/>
</dbReference>
<dbReference type="Gene3D" id="1.10.3720.10">
    <property type="entry name" value="MetI-like"/>
    <property type="match status" value="1"/>
</dbReference>
<dbReference type="InterPro" id="IPR000515">
    <property type="entry name" value="MetI-like"/>
</dbReference>